<sequence length="98" mass="10881">MEAIHNHPWARQPTPLAGAGKQAWLPQHQHLRGWSNWADFQLDESVGETLETIKTRPFASSPAYPVIHTKAEIHYQPVINKKPGRSGTGGRFPDGYGG</sequence>
<protein>
    <submittedName>
        <fullName evidence="2">Uncharacterized protein</fullName>
    </submittedName>
</protein>
<feature type="compositionally biased region" description="Gly residues" evidence="1">
    <location>
        <begin position="86"/>
        <end position="98"/>
    </location>
</feature>
<proteinExistence type="predicted"/>
<comment type="caution">
    <text evidence="2">The sequence shown here is derived from an EMBL/GenBank/DDBJ whole genome shotgun (WGS) entry which is preliminary data.</text>
</comment>
<dbReference type="Proteomes" id="UP000035054">
    <property type="component" value="Unassembled WGS sequence"/>
</dbReference>
<evidence type="ECO:0000313" key="3">
    <source>
        <dbReference type="Proteomes" id="UP000035054"/>
    </source>
</evidence>
<name>A0A6N3WY23_9SYNE</name>
<reference evidence="2 3" key="1">
    <citation type="submission" date="2015-01" db="EMBL/GenBank/DDBJ databases">
        <title>Lifestyle Evolution in Cyanobacterial Symbionts of Sponges.</title>
        <authorList>
            <person name="Burgsdorf I."/>
            <person name="Slaby B.M."/>
            <person name="Handley K.M."/>
            <person name="Haber M."/>
            <person name="Blom J."/>
            <person name="Marshall C.W."/>
            <person name="Gilbert J.A."/>
            <person name="Hentschel U."/>
            <person name="Steindler L."/>
        </authorList>
    </citation>
    <scope>NUCLEOTIDE SEQUENCE [LARGE SCALE GENOMIC DNA]</scope>
    <source>
        <strain evidence="2">142</strain>
    </source>
</reference>
<gene>
    <name evidence="2" type="ORF">TH68_10255</name>
</gene>
<accession>A0A6N3WY23</accession>
<evidence type="ECO:0000313" key="2">
    <source>
        <dbReference type="EMBL" id="KKZ10649.1"/>
    </source>
</evidence>
<dbReference type="EMBL" id="JXUO01000310">
    <property type="protein sequence ID" value="KKZ10649.1"/>
    <property type="molecule type" value="Genomic_DNA"/>
</dbReference>
<feature type="region of interest" description="Disordered" evidence="1">
    <location>
        <begin position="1"/>
        <end position="23"/>
    </location>
</feature>
<organism evidence="2 3">
    <name type="scientific">Candidatus Synechococcus spongiarum 142</name>
    <dbReference type="NCBI Taxonomy" id="1608213"/>
    <lineage>
        <taxon>Bacteria</taxon>
        <taxon>Bacillati</taxon>
        <taxon>Cyanobacteriota</taxon>
        <taxon>Cyanophyceae</taxon>
        <taxon>Synechococcales</taxon>
        <taxon>Synechococcaceae</taxon>
        <taxon>Synechococcus</taxon>
    </lineage>
</organism>
<evidence type="ECO:0000256" key="1">
    <source>
        <dbReference type="SAM" id="MobiDB-lite"/>
    </source>
</evidence>
<dbReference type="AlphaFoldDB" id="A0A6N3WY23"/>
<feature type="region of interest" description="Disordered" evidence="1">
    <location>
        <begin position="79"/>
        <end position="98"/>
    </location>
</feature>